<dbReference type="PROSITE" id="PS50082">
    <property type="entry name" value="WD_REPEATS_2"/>
    <property type="match status" value="8"/>
</dbReference>
<dbReference type="PRINTS" id="PR00320">
    <property type="entry name" value="GPROTEINBRPT"/>
</dbReference>
<evidence type="ECO:0000313" key="7">
    <source>
        <dbReference type="RefSeq" id="XP_065648655.1"/>
    </source>
</evidence>
<dbReference type="GeneID" id="100200695"/>
<evidence type="ECO:0000256" key="3">
    <source>
        <dbReference type="ARBA" id="ARBA00038229"/>
    </source>
</evidence>
<gene>
    <name evidence="7" type="primary">LOC100200695</name>
</gene>
<dbReference type="InterPro" id="IPR001680">
    <property type="entry name" value="WD40_rpt"/>
</dbReference>
<dbReference type="CDD" id="cd00200">
    <property type="entry name" value="WD40"/>
    <property type="match status" value="1"/>
</dbReference>
<feature type="domain" description="Small-subunit processome Utp12" evidence="5">
    <location>
        <begin position="761"/>
        <end position="863"/>
    </location>
</feature>
<feature type="repeat" description="WD" evidence="4">
    <location>
        <begin position="455"/>
        <end position="489"/>
    </location>
</feature>
<dbReference type="PANTHER" id="PTHR19853">
    <property type="entry name" value="WD REPEAT CONTAINING PROTEIN 3 WDR3"/>
    <property type="match status" value="1"/>
</dbReference>
<feature type="repeat" description="WD" evidence="4">
    <location>
        <begin position="594"/>
        <end position="635"/>
    </location>
</feature>
<dbReference type="SMART" id="SM00320">
    <property type="entry name" value="WD40"/>
    <property type="match status" value="12"/>
</dbReference>
<dbReference type="InterPro" id="IPR051570">
    <property type="entry name" value="TBC1_cilium_biogenesis"/>
</dbReference>
<reference evidence="7" key="1">
    <citation type="submission" date="2025-08" db="UniProtKB">
        <authorList>
            <consortium name="RefSeq"/>
        </authorList>
    </citation>
    <scope>IDENTIFICATION</scope>
</reference>
<dbReference type="Pfam" id="PF25172">
    <property type="entry name" value="Beta-prop_WDR3_2nd"/>
    <property type="match status" value="1"/>
</dbReference>
<dbReference type="SUPFAM" id="SSF50978">
    <property type="entry name" value="WD40 repeat-like"/>
    <property type="match status" value="2"/>
</dbReference>
<name>A0ABM4BI04_HYDVU</name>
<feature type="repeat" description="WD" evidence="4">
    <location>
        <begin position="636"/>
        <end position="668"/>
    </location>
</feature>
<dbReference type="Pfam" id="PF25173">
    <property type="entry name" value="Beta-prop_WDR3_1st"/>
    <property type="match status" value="1"/>
</dbReference>
<evidence type="ECO:0000256" key="1">
    <source>
        <dbReference type="ARBA" id="ARBA00022574"/>
    </source>
</evidence>
<dbReference type="Proteomes" id="UP001652625">
    <property type="component" value="Chromosome 03"/>
</dbReference>
<feature type="repeat" description="WD" evidence="4">
    <location>
        <begin position="552"/>
        <end position="593"/>
    </location>
</feature>
<feature type="repeat" description="WD" evidence="4">
    <location>
        <begin position="148"/>
        <end position="189"/>
    </location>
</feature>
<dbReference type="InterPro" id="IPR007148">
    <property type="entry name" value="SSU_processome_Utp12"/>
</dbReference>
<protein>
    <submittedName>
        <fullName evidence="7">WD repeat-containing protein 3 isoform X2</fullName>
    </submittedName>
</protein>
<feature type="repeat" description="WD" evidence="4">
    <location>
        <begin position="63"/>
        <end position="99"/>
    </location>
</feature>
<keyword evidence="2" id="KW-0677">Repeat</keyword>
<evidence type="ECO:0000256" key="2">
    <source>
        <dbReference type="ARBA" id="ARBA00022737"/>
    </source>
</evidence>
<evidence type="ECO:0000259" key="5">
    <source>
        <dbReference type="Pfam" id="PF04003"/>
    </source>
</evidence>
<dbReference type="InterPro" id="IPR020472">
    <property type="entry name" value="WD40_PAC1"/>
</dbReference>
<evidence type="ECO:0000256" key="4">
    <source>
        <dbReference type="PROSITE-ProRule" id="PRU00221"/>
    </source>
</evidence>
<accession>A0ABM4BI04</accession>
<dbReference type="PROSITE" id="PS00678">
    <property type="entry name" value="WD_REPEATS_1"/>
    <property type="match status" value="2"/>
</dbReference>
<dbReference type="PANTHER" id="PTHR19853:SF0">
    <property type="entry name" value="WD REPEAT-CONTAINING PROTEIN 3"/>
    <property type="match status" value="1"/>
</dbReference>
<feature type="repeat" description="WD" evidence="4">
    <location>
        <begin position="106"/>
        <end position="139"/>
    </location>
</feature>
<dbReference type="PROSITE" id="PS50294">
    <property type="entry name" value="WD_REPEATS_REGION"/>
    <property type="match status" value="6"/>
</dbReference>
<sequence>MPISKTYKRYAPLCSFGVIGSGRSNVIIVNPSQTANSNIYGASAVLENVCIWDMRKAEMVMMLKGVNAEVTALAKAPGNSSMIAVGYSDGAIKMWNLKTNISDISFSGHKSAVTCLSFDITGTKLVSGSNDTDVIVWDIVGETGLYRLKGHKGMVTSCQFMTTQNVLITSSKDMLVKFWDLDTQHCFLTLVGHKSEVWQTCLLNDETRLITGCGDSELRVYKLISEENKEVPLSCELIGSIIHQGKGRITTLKTDASRRFLVCHGIDSSLELFKVYSESEAQASFEKRIKKAQKKQRKKGDEQKHEELSIEREITDEIKKLHFFQLKQKIKTCDITVDDSGEIKLIVLFTNNSFGYYKVQSELNKCQLQSLLSNMGHRTDVRTLSLNGDATMILSGSGESVKIWNRSSQKCIRTLDSEYCLCSCFVPGDRHAIVGTKSGKLQLFDISAGILLETVDAHEQPIWSIALSPDKRGFITGSADHDVKFWEFELIKDEEYSLTSTRLGMTHTQTLKMSEEILAVKFSPDGRLLAVSLLDSTVKVFFTDTLKFFLSIYGHKFPVLCMDISLDSTLLITGSADKNIKIWGLDFGDCHKSIFAHDDSITGVQFVSKTHYFFSISKDKTLKYWDADKFENIMTLKGHHAEIWALAVSTNGEFLVTGSHDKSIRIWERTEELLVLDEEREQEREEADEMTLIERGSRPIPGETEGEAENAGKKTIETVKAAERIMEAIQLFKEEQEKRKENIDSYDPHPILKAFGENNPKKYVLSVLKKVKRSELDESLLVLPFTYVVDLLELINYWLQKNWEVELCTRCLTYLLKIHHNQITTSHLLLTTVESLKENTSRSVRRLKDEVGFNRAGLRFLLNQIELKKNITFFEDAIDKSKKKKKTKKIMAFT</sequence>
<dbReference type="InterPro" id="IPR036322">
    <property type="entry name" value="WD40_repeat_dom_sf"/>
</dbReference>
<keyword evidence="1 4" id="KW-0853">WD repeat</keyword>
<dbReference type="Pfam" id="PF04003">
    <property type="entry name" value="Utp12"/>
    <property type="match status" value="1"/>
</dbReference>
<dbReference type="InterPro" id="IPR019775">
    <property type="entry name" value="WD40_repeat_CS"/>
</dbReference>
<dbReference type="InterPro" id="IPR015943">
    <property type="entry name" value="WD40/YVTN_repeat-like_dom_sf"/>
</dbReference>
<proteinExistence type="inferred from homology"/>
<dbReference type="RefSeq" id="XP_065648655.1">
    <property type="nucleotide sequence ID" value="XM_065792583.1"/>
</dbReference>
<feature type="repeat" description="WD" evidence="4">
    <location>
        <begin position="374"/>
        <end position="414"/>
    </location>
</feature>
<evidence type="ECO:0000313" key="6">
    <source>
        <dbReference type="Proteomes" id="UP001652625"/>
    </source>
</evidence>
<comment type="similarity">
    <text evidence="3">Belongs to the WD repeat WDR3/UTP12 family.</text>
</comment>
<keyword evidence="6" id="KW-1185">Reference proteome</keyword>
<organism evidence="6 7">
    <name type="scientific">Hydra vulgaris</name>
    <name type="common">Hydra</name>
    <name type="synonym">Hydra attenuata</name>
    <dbReference type="NCBI Taxonomy" id="6087"/>
    <lineage>
        <taxon>Eukaryota</taxon>
        <taxon>Metazoa</taxon>
        <taxon>Cnidaria</taxon>
        <taxon>Hydrozoa</taxon>
        <taxon>Hydroidolina</taxon>
        <taxon>Anthoathecata</taxon>
        <taxon>Aplanulata</taxon>
        <taxon>Hydridae</taxon>
        <taxon>Hydra</taxon>
    </lineage>
</organism>
<dbReference type="Gene3D" id="2.130.10.10">
    <property type="entry name" value="YVTN repeat-like/Quinoprotein amine dehydrogenase"/>
    <property type="match status" value="4"/>
</dbReference>